<reference evidence="1 2" key="1">
    <citation type="journal article" date="2018" name="Front. Plant Sci.">
        <title>Red Clover (Trifolium pratense) and Zigzag Clover (T. medium) - A Picture of Genomic Similarities and Differences.</title>
        <authorList>
            <person name="Dluhosova J."/>
            <person name="Istvanek J."/>
            <person name="Nedelnik J."/>
            <person name="Repkova J."/>
        </authorList>
    </citation>
    <scope>NUCLEOTIDE SEQUENCE [LARGE SCALE GENOMIC DNA]</scope>
    <source>
        <strain evidence="2">cv. 10/8</strain>
        <tissue evidence="1">Leaf</tissue>
    </source>
</reference>
<protein>
    <submittedName>
        <fullName evidence="1">Uncharacterized protein</fullName>
    </submittedName>
</protein>
<dbReference type="AlphaFoldDB" id="A0A392TY03"/>
<accession>A0A392TY03</accession>
<evidence type="ECO:0000313" key="1">
    <source>
        <dbReference type="EMBL" id="MCI65859.1"/>
    </source>
</evidence>
<organism evidence="1 2">
    <name type="scientific">Trifolium medium</name>
    <dbReference type="NCBI Taxonomy" id="97028"/>
    <lineage>
        <taxon>Eukaryota</taxon>
        <taxon>Viridiplantae</taxon>
        <taxon>Streptophyta</taxon>
        <taxon>Embryophyta</taxon>
        <taxon>Tracheophyta</taxon>
        <taxon>Spermatophyta</taxon>
        <taxon>Magnoliopsida</taxon>
        <taxon>eudicotyledons</taxon>
        <taxon>Gunneridae</taxon>
        <taxon>Pentapetalae</taxon>
        <taxon>rosids</taxon>
        <taxon>fabids</taxon>
        <taxon>Fabales</taxon>
        <taxon>Fabaceae</taxon>
        <taxon>Papilionoideae</taxon>
        <taxon>50 kb inversion clade</taxon>
        <taxon>NPAAA clade</taxon>
        <taxon>Hologalegina</taxon>
        <taxon>IRL clade</taxon>
        <taxon>Trifolieae</taxon>
        <taxon>Trifolium</taxon>
    </lineage>
</organism>
<feature type="non-terminal residue" evidence="1">
    <location>
        <position position="1"/>
    </location>
</feature>
<proteinExistence type="predicted"/>
<comment type="caution">
    <text evidence="1">The sequence shown here is derived from an EMBL/GenBank/DDBJ whole genome shotgun (WGS) entry which is preliminary data.</text>
</comment>
<name>A0A392TY03_9FABA</name>
<dbReference type="EMBL" id="LXQA010684071">
    <property type="protein sequence ID" value="MCI65859.1"/>
    <property type="molecule type" value="Genomic_DNA"/>
</dbReference>
<dbReference type="Proteomes" id="UP000265520">
    <property type="component" value="Unassembled WGS sequence"/>
</dbReference>
<keyword evidence="2" id="KW-1185">Reference proteome</keyword>
<evidence type="ECO:0000313" key="2">
    <source>
        <dbReference type="Proteomes" id="UP000265520"/>
    </source>
</evidence>
<sequence>CNLEYIAYLQVASTANFPHRSIFRFEQFSKKSRKGMMASPIIVVKRMAANTPLHQADGSTW</sequence>